<keyword evidence="2 5" id="KW-0032">Aminotransferase</keyword>
<proteinExistence type="predicted"/>
<keyword evidence="3 5" id="KW-0808">Transferase</keyword>
<dbReference type="STRING" id="1285242.A6A04_02580"/>
<sequence length="400" mass="42475">MIIRPGLDARLDTLPDYPFARLAKLLGAPPNDESIVMSIGEPQHTPPAMVAEIIAANASLWGKYPPANGPLELRRAVTDWAKSRYGLPDGLIDPETAVLPAAGTREALYLIAQAVCGDREGGRPLVLLPNPFYQVYAGAAVMAGAEPVFVPGADGPTSQPDFSTLPPELLDRVALAYLCTPANPQGSVADLGLLDRQVATARRHGFVLASDECYSEIWDKSPPPGVLEACARAGQGLANVLVFNSLSKRSSVPGLRSGVVIGDEGVIKAFSRLRSYGGAATPLPIAAAAAALWRDEAHVVASRDLYRAKLDIAQRIFGTRFGFRRPEGGFFLWLEVGNGEEAAIRLWREANIRVLPGAYLAAEDSEDGNPGSRFIRVALVHDLATTETALGRIAAILGGA</sequence>
<dbReference type="GO" id="GO:0030170">
    <property type="term" value="F:pyridoxal phosphate binding"/>
    <property type="evidence" value="ECO:0007669"/>
    <property type="project" value="InterPro"/>
</dbReference>
<evidence type="ECO:0000313" key="6">
    <source>
        <dbReference type="Proteomes" id="UP000078428"/>
    </source>
</evidence>
<dbReference type="InterPro" id="IPR015421">
    <property type="entry name" value="PyrdxlP-dep_Trfase_major"/>
</dbReference>
<dbReference type="AlphaFoldDB" id="A0A178MP24"/>
<dbReference type="Proteomes" id="UP000078428">
    <property type="component" value="Unassembled WGS sequence"/>
</dbReference>
<evidence type="ECO:0000259" key="4">
    <source>
        <dbReference type="Pfam" id="PF00155"/>
    </source>
</evidence>
<dbReference type="CDD" id="cd00609">
    <property type="entry name" value="AAT_like"/>
    <property type="match status" value="1"/>
</dbReference>
<dbReference type="InterPro" id="IPR015424">
    <property type="entry name" value="PyrdxlP-dep_Trfase"/>
</dbReference>
<dbReference type="InterPro" id="IPR050881">
    <property type="entry name" value="LL-DAP_aminotransferase"/>
</dbReference>
<dbReference type="Pfam" id="PF00155">
    <property type="entry name" value="Aminotran_1_2"/>
    <property type="match status" value="1"/>
</dbReference>
<dbReference type="PANTHER" id="PTHR42832">
    <property type="entry name" value="AMINO ACID AMINOTRANSFERASE"/>
    <property type="match status" value="1"/>
</dbReference>
<reference evidence="5 6" key="1">
    <citation type="submission" date="2016-04" db="EMBL/GenBank/DDBJ databases">
        <title>Draft genome sequence of freshwater magnetotactic bacteria Magnetospirillum marisnigri SP-1 and Magnetospirillum moscoviense BB-1.</title>
        <authorList>
            <person name="Koziaeva V."/>
            <person name="Dziuba M.V."/>
            <person name="Ivanov T.M."/>
            <person name="Kuznetsov B."/>
            <person name="Grouzdev D.S."/>
        </authorList>
    </citation>
    <scope>NUCLEOTIDE SEQUENCE [LARGE SCALE GENOMIC DNA]</scope>
    <source>
        <strain evidence="5 6">SP-1</strain>
    </source>
</reference>
<evidence type="ECO:0000313" key="5">
    <source>
        <dbReference type="EMBL" id="OAN50303.1"/>
    </source>
</evidence>
<feature type="domain" description="Aminotransferase class I/classII large" evidence="4">
    <location>
        <begin position="35"/>
        <end position="393"/>
    </location>
</feature>
<dbReference type="OrthoDB" id="9813612at2"/>
<name>A0A178MP24_9PROT</name>
<dbReference type="InterPro" id="IPR004839">
    <property type="entry name" value="Aminotransferase_I/II_large"/>
</dbReference>
<dbReference type="GO" id="GO:0008483">
    <property type="term" value="F:transaminase activity"/>
    <property type="evidence" value="ECO:0007669"/>
    <property type="project" value="UniProtKB-KW"/>
</dbReference>
<organism evidence="5 6">
    <name type="scientific">Paramagnetospirillum marisnigri</name>
    <dbReference type="NCBI Taxonomy" id="1285242"/>
    <lineage>
        <taxon>Bacteria</taxon>
        <taxon>Pseudomonadati</taxon>
        <taxon>Pseudomonadota</taxon>
        <taxon>Alphaproteobacteria</taxon>
        <taxon>Rhodospirillales</taxon>
        <taxon>Magnetospirillaceae</taxon>
        <taxon>Paramagnetospirillum</taxon>
    </lineage>
</organism>
<dbReference type="Gene3D" id="3.90.1150.10">
    <property type="entry name" value="Aspartate Aminotransferase, domain 1"/>
    <property type="match status" value="1"/>
</dbReference>
<dbReference type="RefSeq" id="WP_068492735.1">
    <property type="nucleotide sequence ID" value="NZ_LWQT01000055.1"/>
</dbReference>
<dbReference type="Gene3D" id="3.40.640.10">
    <property type="entry name" value="Type I PLP-dependent aspartate aminotransferase-like (Major domain)"/>
    <property type="match status" value="1"/>
</dbReference>
<evidence type="ECO:0000256" key="1">
    <source>
        <dbReference type="ARBA" id="ARBA00001933"/>
    </source>
</evidence>
<comment type="caution">
    <text evidence="5">The sequence shown here is derived from an EMBL/GenBank/DDBJ whole genome shotgun (WGS) entry which is preliminary data.</text>
</comment>
<keyword evidence="6" id="KW-1185">Reference proteome</keyword>
<dbReference type="InterPro" id="IPR015422">
    <property type="entry name" value="PyrdxlP-dep_Trfase_small"/>
</dbReference>
<accession>A0A178MP24</accession>
<comment type="cofactor">
    <cofactor evidence="1">
        <name>pyridoxal 5'-phosphate</name>
        <dbReference type="ChEBI" id="CHEBI:597326"/>
    </cofactor>
</comment>
<evidence type="ECO:0000256" key="2">
    <source>
        <dbReference type="ARBA" id="ARBA00022576"/>
    </source>
</evidence>
<evidence type="ECO:0000256" key="3">
    <source>
        <dbReference type="ARBA" id="ARBA00022679"/>
    </source>
</evidence>
<dbReference type="EMBL" id="LWQT01000055">
    <property type="protein sequence ID" value="OAN50303.1"/>
    <property type="molecule type" value="Genomic_DNA"/>
</dbReference>
<dbReference type="PANTHER" id="PTHR42832:SF3">
    <property type="entry name" value="L-GLUTAMINE--4-(METHYLSULFANYL)-2-OXOBUTANOATE AMINOTRANSFERASE"/>
    <property type="match status" value="1"/>
</dbReference>
<gene>
    <name evidence="5" type="ORF">A6A04_02580</name>
</gene>
<dbReference type="SUPFAM" id="SSF53383">
    <property type="entry name" value="PLP-dependent transferases"/>
    <property type="match status" value="1"/>
</dbReference>
<protein>
    <submittedName>
        <fullName evidence="5">Aspartate aminotransferase</fullName>
    </submittedName>
</protein>